<organism evidence="6 7">
    <name type="scientific">Rhizobium multihospitium</name>
    <dbReference type="NCBI Taxonomy" id="410764"/>
    <lineage>
        <taxon>Bacteria</taxon>
        <taxon>Pseudomonadati</taxon>
        <taxon>Pseudomonadota</taxon>
        <taxon>Alphaproteobacteria</taxon>
        <taxon>Hyphomicrobiales</taxon>
        <taxon>Rhizobiaceae</taxon>
        <taxon>Rhizobium/Agrobacterium group</taxon>
        <taxon>Rhizobium</taxon>
    </lineage>
</organism>
<dbReference type="Pfam" id="PF25994">
    <property type="entry name" value="HH_AprE"/>
    <property type="match status" value="1"/>
</dbReference>
<dbReference type="Gene3D" id="3.30.1950.10">
    <property type="entry name" value="wza like domain"/>
    <property type="match status" value="1"/>
</dbReference>
<dbReference type="EMBL" id="FMAG01000001">
    <property type="protein sequence ID" value="SCB11686.1"/>
    <property type="molecule type" value="Genomic_DNA"/>
</dbReference>
<dbReference type="AlphaFoldDB" id="A0A1C3U877"/>
<feature type="coiled-coil region" evidence="2">
    <location>
        <begin position="234"/>
        <end position="275"/>
    </location>
</feature>
<proteinExistence type="predicted"/>
<feature type="signal peptide" evidence="3">
    <location>
        <begin position="1"/>
        <end position="36"/>
    </location>
</feature>
<dbReference type="Proteomes" id="UP000199101">
    <property type="component" value="Unassembled WGS sequence"/>
</dbReference>
<dbReference type="GO" id="GO:0015159">
    <property type="term" value="F:polysaccharide transmembrane transporter activity"/>
    <property type="evidence" value="ECO:0007669"/>
    <property type="project" value="InterPro"/>
</dbReference>
<evidence type="ECO:0000259" key="5">
    <source>
        <dbReference type="Pfam" id="PF25994"/>
    </source>
</evidence>
<feature type="domain" description="AprE-like long alpha-helical hairpin" evidence="5">
    <location>
        <begin position="183"/>
        <end position="361"/>
    </location>
</feature>
<dbReference type="PANTHER" id="PTHR33619:SF3">
    <property type="entry name" value="POLYSACCHARIDE EXPORT PROTEIN GFCE-RELATED"/>
    <property type="match status" value="1"/>
</dbReference>
<evidence type="ECO:0000256" key="3">
    <source>
        <dbReference type="SAM" id="SignalP"/>
    </source>
</evidence>
<name>A0A1C3U877_9HYPH</name>
<keyword evidence="2" id="KW-0175">Coiled coil</keyword>
<dbReference type="PANTHER" id="PTHR33619">
    <property type="entry name" value="POLYSACCHARIDE EXPORT PROTEIN GFCE-RELATED"/>
    <property type="match status" value="1"/>
</dbReference>
<feature type="chain" id="PRO_5008682928" evidence="3">
    <location>
        <begin position="37"/>
        <end position="424"/>
    </location>
</feature>
<gene>
    <name evidence="6" type="ORF">GA0061103_1693</name>
</gene>
<evidence type="ECO:0000259" key="4">
    <source>
        <dbReference type="Pfam" id="PF02563"/>
    </source>
</evidence>
<keyword evidence="1 3" id="KW-0732">Signal</keyword>
<evidence type="ECO:0000313" key="6">
    <source>
        <dbReference type="EMBL" id="SCB11686.1"/>
    </source>
</evidence>
<protein>
    <submittedName>
        <fullName evidence="6">Exopolysaccharide production protein ExoF</fullName>
    </submittedName>
</protein>
<dbReference type="RefSeq" id="WP_092707045.1">
    <property type="nucleotide sequence ID" value="NZ_FMAG01000001.1"/>
</dbReference>
<accession>A0A1C3U877</accession>
<dbReference type="Pfam" id="PF02563">
    <property type="entry name" value="Poly_export"/>
    <property type="match status" value="1"/>
</dbReference>
<dbReference type="STRING" id="410764.GA0061103_1693"/>
<dbReference type="OrthoDB" id="9798876at2"/>
<keyword evidence="7" id="KW-1185">Reference proteome</keyword>
<evidence type="ECO:0000256" key="1">
    <source>
        <dbReference type="ARBA" id="ARBA00022729"/>
    </source>
</evidence>
<dbReference type="InterPro" id="IPR058781">
    <property type="entry name" value="HH_AprE-like"/>
</dbReference>
<dbReference type="InterPro" id="IPR049712">
    <property type="entry name" value="Poly_export"/>
</dbReference>
<reference evidence="7" key="1">
    <citation type="submission" date="2016-08" db="EMBL/GenBank/DDBJ databases">
        <authorList>
            <person name="Varghese N."/>
            <person name="Submissions Spin"/>
        </authorList>
    </citation>
    <scope>NUCLEOTIDE SEQUENCE [LARGE SCALE GENOMIC DNA]</scope>
    <source>
        <strain evidence="7">HAMBI 2975</strain>
    </source>
</reference>
<sequence>MIEFRPSKRLVRVNTSLRCATIVALSLCAASVSASAENLPGYHLGVMDKLHVRVAEWQTAEGTVRDWSTISGDYTVGPSGSISIPFIGDMPAVGKTTDQIADAIGLGLQKQFGLRDRPSASVEMSLFRPIYLSGEVQNPGEYPFVPSLTVLKAVSLGGGMRRADAGQRFARDFINAKGDAVVYMAERSRLLMRKARLLAELAGKDDIDVPPELKQLPQTADLLASEKALMDTRSKRMKTQLQSLEDLKALLQNEVEALSKKNDTQSRQLDLAKADRDKVESLTERGLELASRRISAEQRASDLEATLLDTETASLKAKQDINKANQDEITLHNDWQSSLAQDMQDTDTQLETLQLKLSTSQSLMQEAVAQSADAGNLDPSGPGVSISYTIIRDENGQSKEIQAQENTQVLPGDLIKVNTGLAIR</sequence>
<feature type="domain" description="Polysaccharide export protein N-terminal" evidence="4">
    <location>
        <begin position="39"/>
        <end position="124"/>
    </location>
</feature>
<evidence type="ECO:0000313" key="7">
    <source>
        <dbReference type="Proteomes" id="UP000199101"/>
    </source>
</evidence>
<evidence type="ECO:0000256" key="2">
    <source>
        <dbReference type="SAM" id="Coils"/>
    </source>
</evidence>
<dbReference type="InterPro" id="IPR003715">
    <property type="entry name" value="Poly_export_N"/>
</dbReference>